<accession>A0AAU8EI78</accession>
<protein>
    <submittedName>
        <fullName evidence="1">Uncharacterized protein</fullName>
    </submittedName>
</protein>
<dbReference type="EMBL" id="PP861117">
    <property type="protein sequence ID" value="XCH00487.1"/>
    <property type="molecule type" value="Genomic_DNA"/>
</dbReference>
<reference evidence="1" key="1">
    <citation type="submission" date="2024-05" db="EMBL/GenBank/DDBJ databases">
        <authorList>
            <person name="Su C."/>
        </authorList>
    </citation>
    <scope>NUCLEOTIDE SEQUENCE</scope>
</reference>
<dbReference type="Pfam" id="PF23790">
    <property type="entry name" value="Kyano_Gp96"/>
    <property type="match status" value="1"/>
</dbReference>
<evidence type="ECO:0000313" key="1">
    <source>
        <dbReference type="EMBL" id="XCH00487.1"/>
    </source>
</evidence>
<sequence>MRKIEQQMNNAISNNLNWQSGNTSVHYNEETGESIVRLHGNKIAVVGEDFVQIFDGGWQTTTTKSRLNAILKEHAINGECVFQKNFKWYVDKFIGQAGTSPVFNRYEFTNGFMFA</sequence>
<name>A0AAU8EI78_9CAUD</name>
<proteinExistence type="predicted"/>
<dbReference type="InterPro" id="IPR057004">
    <property type="entry name" value="Gp90-like"/>
</dbReference>
<organism evidence="1">
    <name type="scientific">Synechococcus phage QB2</name>
    <dbReference type="NCBI Taxonomy" id="3159453"/>
    <lineage>
        <taxon>Viruses</taxon>
        <taxon>Duplodnaviria</taxon>
        <taxon>Heunggongvirae</taxon>
        <taxon>Uroviricota</taxon>
        <taxon>Caudoviricetes</taxon>
        <taxon>Pantevenvirales</taxon>
        <taxon>Kyanoviridae</taxon>
    </lineage>
</organism>